<evidence type="ECO:0000259" key="2">
    <source>
        <dbReference type="Pfam" id="PF02911"/>
    </source>
</evidence>
<sequence length="306" mass="32922">MPSPSAVVCAYSSVGTAALEGLLEAGVAVKALYTYAQGADERWFTPPAAVAEAHGIPVRLAPSFNTDEVFEAIRAHQPDFLFSFYFREMIQARFLELPRLGAYNLHGSLLPKYRGRAPLNWVLVKGETETGVTLHAMTPKPDDGHIVAQARLPIDWDETALSLTLKAADAGRGLVREAAPGLADGSLPRIDQKTLGPSTYFGGRKPADSRLDFAMTAGEAFNQIRAVADPWPNAFLETAEGSVKVAWALPTELPCPAGCFRSSREGVLLGFADGALRIHTLKVDGARLERPSEQAMALRLLGVPQS</sequence>
<dbReference type="PANTHER" id="PTHR11138:SF5">
    <property type="entry name" value="METHIONYL-TRNA FORMYLTRANSFERASE, MITOCHONDRIAL"/>
    <property type="match status" value="1"/>
</dbReference>
<dbReference type="EMBL" id="BSDC01000003">
    <property type="protein sequence ID" value="GLH68012.1"/>
    <property type="molecule type" value="Genomic_DNA"/>
</dbReference>
<dbReference type="Proteomes" id="UP001165044">
    <property type="component" value="Unassembled WGS sequence"/>
</dbReference>
<organism evidence="3 4">
    <name type="scientific">Geothrix edaphica</name>
    <dbReference type="NCBI Taxonomy" id="2927976"/>
    <lineage>
        <taxon>Bacteria</taxon>
        <taxon>Pseudomonadati</taxon>
        <taxon>Acidobacteriota</taxon>
        <taxon>Holophagae</taxon>
        <taxon>Holophagales</taxon>
        <taxon>Holophagaceae</taxon>
        <taxon>Geothrix</taxon>
    </lineage>
</organism>
<dbReference type="Gene3D" id="3.40.50.12230">
    <property type="match status" value="1"/>
</dbReference>
<feature type="domain" description="Formyl transferase C-terminal" evidence="2">
    <location>
        <begin position="205"/>
        <end position="287"/>
    </location>
</feature>
<gene>
    <name evidence="3" type="ORF">GETHED_23760</name>
</gene>
<name>A0ABQ5Q065_9BACT</name>
<evidence type="ECO:0000313" key="4">
    <source>
        <dbReference type="Proteomes" id="UP001165044"/>
    </source>
</evidence>
<proteinExistence type="predicted"/>
<evidence type="ECO:0000259" key="1">
    <source>
        <dbReference type="Pfam" id="PF00551"/>
    </source>
</evidence>
<dbReference type="InterPro" id="IPR036477">
    <property type="entry name" value="Formyl_transf_N_sf"/>
</dbReference>
<dbReference type="Pfam" id="PF02911">
    <property type="entry name" value="Formyl_trans_C"/>
    <property type="match status" value="1"/>
</dbReference>
<dbReference type="SUPFAM" id="SSF50486">
    <property type="entry name" value="FMT C-terminal domain-like"/>
    <property type="match status" value="1"/>
</dbReference>
<comment type="caution">
    <text evidence="3">The sequence shown here is derived from an EMBL/GenBank/DDBJ whole genome shotgun (WGS) entry which is preliminary data.</text>
</comment>
<evidence type="ECO:0000313" key="3">
    <source>
        <dbReference type="EMBL" id="GLH68012.1"/>
    </source>
</evidence>
<reference evidence="3" key="1">
    <citation type="journal article" date="2023" name="Antonie Van Leeuwenhoek">
        <title>Mesoterricola silvestris gen. nov., sp. nov., Mesoterricola sediminis sp. nov., Geothrix oryzae sp. nov., Geothrix edaphica sp. nov., Geothrix rubra sp. nov., and Geothrix limicola sp. nov., six novel members of Acidobacteriota isolated from soils.</title>
        <authorList>
            <person name="Itoh H."/>
            <person name="Sugisawa Y."/>
            <person name="Mise K."/>
            <person name="Xu Z."/>
            <person name="Kuniyasu M."/>
            <person name="Ushijima N."/>
            <person name="Kawano K."/>
            <person name="Kobayashi E."/>
            <person name="Shiratori Y."/>
            <person name="Masuda Y."/>
            <person name="Senoo K."/>
        </authorList>
    </citation>
    <scope>NUCLEOTIDE SEQUENCE</scope>
    <source>
        <strain evidence="3">Red802</strain>
    </source>
</reference>
<protein>
    <submittedName>
        <fullName evidence="3">Formyltransferase</fullName>
    </submittedName>
</protein>
<dbReference type="SUPFAM" id="SSF53328">
    <property type="entry name" value="Formyltransferase"/>
    <property type="match status" value="1"/>
</dbReference>
<dbReference type="Pfam" id="PF00551">
    <property type="entry name" value="Formyl_trans_N"/>
    <property type="match status" value="1"/>
</dbReference>
<accession>A0ABQ5Q065</accession>
<feature type="domain" description="Formyl transferase N-terminal" evidence="1">
    <location>
        <begin position="44"/>
        <end position="172"/>
    </location>
</feature>
<keyword evidence="4" id="KW-1185">Reference proteome</keyword>
<dbReference type="InterPro" id="IPR002376">
    <property type="entry name" value="Formyl_transf_N"/>
</dbReference>
<dbReference type="PANTHER" id="PTHR11138">
    <property type="entry name" value="METHIONYL-TRNA FORMYLTRANSFERASE"/>
    <property type="match status" value="1"/>
</dbReference>
<dbReference type="InterPro" id="IPR005793">
    <property type="entry name" value="Formyl_trans_C"/>
</dbReference>
<dbReference type="RefSeq" id="WP_285609621.1">
    <property type="nucleotide sequence ID" value="NZ_BSDC01000003.1"/>
</dbReference>
<dbReference type="InterPro" id="IPR011034">
    <property type="entry name" value="Formyl_transferase-like_C_sf"/>
</dbReference>